<evidence type="ECO:0000313" key="1">
    <source>
        <dbReference type="EMBL" id="KAK4095970.1"/>
    </source>
</evidence>
<dbReference type="Proteomes" id="UP001305647">
    <property type="component" value="Unassembled WGS sequence"/>
</dbReference>
<gene>
    <name evidence="1" type="ORF">N658DRAFT_570090</name>
</gene>
<dbReference type="EMBL" id="MU863753">
    <property type="protein sequence ID" value="KAK4095970.1"/>
    <property type="molecule type" value="Genomic_DNA"/>
</dbReference>
<comment type="caution">
    <text evidence="1">The sequence shown here is derived from an EMBL/GenBank/DDBJ whole genome shotgun (WGS) entry which is preliminary data.</text>
</comment>
<sequence>MTQTVANSSWNRFSIKWTDSPTQSWSFALTGHKSPTSLVPAYALRFAICIRRENHKTQSNIRRENHKTQSIIRRNHESSPASGTTRYSIVSVLIERTWLTARPRLVAPVFPMSGQPCRLLGFREASVNSQPLTGDDKPRATPTCASRYHKAMLASCQFPER</sequence>
<organism evidence="1 2">
    <name type="scientific">Parathielavia hyrcaniae</name>
    <dbReference type="NCBI Taxonomy" id="113614"/>
    <lineage>
        <taxon>Eukaryota</taxon>
        <taxon>Fungi</taxon>
        <taxon>Dikarya</taxon>
        <taxon>Ascomycota</taxon>
        <taxon>Pezizomycotina</taxon>
        <taxon>Sordariomycetes</taxon>
        <taxon>Sordariomycetidae</taxon>
        <taxon>Sordariales</taxon>
        <taxon>Chaetomiaceae</taxon>
        <taxon>Parathielavia</taxon>
    </lineage>
</organism>
<reference evidence="1" key="1">
    <citation type="journal article" date="2023" name="Mol. Phylogenet. Evol.">
        <title>Genome-scale phylogeny and comparative genomics of the fungal order Sordariales.</title>
        <authorList>
            <person name="Hensen N."/>
            <person name="Bonometti L."/>
            <person name="Westerberg I."/>
            <person name="Brannstrom I.O."/>
            <person name="Guillou S."/>
            <person name="Cros-Aarteil S."/>
            <person name="Calhoun S."/>
            <person name="Haridas S."/>
            <person name="Kuo A."/>
            <person name="Mondo S."/>
            <person name="Pangilinan J."/>
            <person name="Riley R."/>
            <person name="LaButti K."/>
            <person name="Andreopoulos B."/>
            <person name="Lipzen A."/>
            <person name="Chen C."/>
            <person name="Yan M."/>
            <person name="Daum C."/>
            <person name="Ng V."/>
            <person name="Clum A."/>
            <person name="Steindorff A."/>
            <person name="Ohm R.A."/>
            <person name="Martin F."/>
            <person name="Silar P."/>
            <person name="Natvig D.O."/>
            <person name="Lalanne C."/>
            <person name="Gautier V."/>
            <person name="Ament-Velasquez S.L."/>
            <person name="Kruys A."/>
            <person name="Hutchinson M.I."/>
            <person name="Powell A.J."/>
            <person name="Barry K."/>
            <person name="Miller A.N."/>
            <person name="Grigoriev I.V."/>
            <person name="Debuchy R."/>
            <person name="Gladieux P."/>
            <person name="Hiltunen Thoren M."/>
            <person name="Johannesson H."/>
        </authorList>
    </citation>
    <scope>NUCLEOTIDE SEQUENCE</scope>
    <source>
        <strain evidence="1">CBS 757.83</strain>
    </source>
</reference>
<protein>
    <submittedName>
        <fullName evidence="1">Uncharacterized protein</fullName>
    </submittedName>
</protein>
<keyword evidence="2" id="KW-1185">Reference proteome</keyword>
<dbReference type="AlphaFoldDB" id="A0AAN6PQ95"/>
<proteinExistence type="predicted"/>
<accession>A0AAN6PQ95</accession>
<reference evidence="1" key="2">
    <citation type="submission" date="2023-05" db="EMBL/GenBank/DDBJ databases">
        <authorList>
            <consortium name="Lawrence Berkeley National Laboratory"/>
            <person name="Steindorff A."/>
            <person name="Hensen N."/>
            <person name="Bonometti L."/>
            <person name="Westerberg I."/>
            <person name="Brannstrom I.O."/>
            <person name="Guillou S."/>
            <person name="Cros-Aarteil S."/>
            <person name="Calhoun S."/>
            <person name="Haridas S."/>
            <person name="Kuo A."/>
            <person name="Mondo S."/>
            <person name="Pangilinan J."/>
            <person name="Riley R."/>
            <person name="Labutti K."/>
            <person name="Andreopoulos B."/>
            <person name="Lipzen A."/>
            <person name="Chen C."/>
            <person name="Yanf M."/>
            <person name="Daum C."/>
            <person name="Ng V."/>
            <person name="Clum A."/>
            <person name="Ohm R."/>
            <person name="Martin F."/>
            <person name="Silar P."/>
            <person name="Natvig D."/>
            <person name="Lalanne C."/>
            <person name="Gautier V."/>
            <person name="Ament-Velasquez S.L."/>
            <person name="Kruys A."/>
            <person name="Hutchinson M.I."/>
            <person name="Powell A.J."/>
            <person name="Barry K."/>
            <person name="Miller A.N."/>
            <person name="Grigoriev I.V."/>
            <person name="Debuchy R."/>
            <person name="Gladieux P."/>
            <person name="Thoren M.H."/>
            <person name="Johannesson H."/>
        </authorList>
    </citation>
    <scope>NUCLEOTIDE SEQUENCE</scope>
    <source>
        <strain evidence="1">CBS 757.83</strain>
    </source>
</reference>
<evidence type="ECO:0000313" key="2">
    <source>
        <dbReference type="Proteomes" id="UP001305647"/>
    </source>
</evidence>
<name>A0AAN6PQ95_9PEZI</name>